<dbReference type="AlphaFoldDB" id="A0A194VXU4"/>
<dbReference type="OrthoDB" id="5219793at2759"/>
<protein>
    <submittedName>
        <fullName evidence="1">Uncharacterized protein</fullName>
    </submittedName>
</protein>
<keyword evidence="2" id="KW-1185">Reference proteome</keyword>
<accession>A0A194VXU4</accession>
<name>A0A194VXU4_CYTMA</name>
<dbReference type="EMBL" id="CM003101">
    <property type="protein sequence ID" value="KUI69039.1"/>
    <property type="molecule type" value="Genomic_DNA"/>
</dbReference>
<dbReference type="Proteomes" id="UP000078559">
    <property type="component" value="Chromosome 4"/>
</dbReference>
<reference evidence="1" key="1">
    <citation type="submission" date="2014-12" db="EMBL/GenBank/DDBJ databases">
        <title>Genome Sequence of Valsa Canker Pathogens Uncovers a Specific Adaption of Colonization on Woody Bark.</title>
        <authorList>
            <person name="Yin Z."/>
            <person name="Liu H."/>
            <person name="Gao X."/>
            <person name="Li Z."/>
            <person name="Song N."/>
            <person name="Ke X."/>
            <person name="Dai Q."/>
            <person name="Wu Y."/>
            <person name="Sun Y."/>
            <person name="Xu J.-R."/>
            <person name="Kang Z.K."/>
            <person name="Wang L."/>
            <person name="Huang L."/>
        </authorList>
    </citation>
    <scope>NUCLEOTIDE SEQUENCE [LARGE SCALE GENOMIC DNA]</scope>
    <source>
        <strain evidence="1">03-8</strain>
    </source>
</reference>
<evidence type="ECO:0000313" key="1">
    <source>
        <dbReference type="EMBL" id="KUI69039.1"/>
    </source>
</evidence>
<sequence length="418" mass="47775">MAPTLRSRDNLRTQTNIESFLARTAPTKKHKITTWKKKEQRARNIETSTWAQICNRKSSPLLNLPVEIRLEIYHYAMLCHSGPEVFVGVGSHEPVKSMRSLPPGPIRLSMAKGWLDWSAVSWFCSRITGHYEVVRNICTQPDDPFVSSPFAPAGLPHGLRVPRRKPFPLAGDKKRHWPTAVQCYLSPFMACKTLYYEAQEEFFKSRHFVLGSSTYALAWLRRIGSRNAMNIRSVRFKIHREFYFSAGGHSLSGVHWDEVLNRLKRNAPGLRVLGLHYEEGPGRLEDAEKLLCRVAGFPALRRVDIYIWGLDCVGNSKRNSSWSAFPYARGSVPEEANEIMELSFRQNNIPIRLLQICRFPHRELGAMETSLGWQECYCVSHEIHGEHDEGTSLVSNNPPVWKFINTYKACLHAEARSG</sequence>
<proteinExistence type="predicted"/>
<dbReference type="PANTHER" id="PTHR42085:SF8">
    <property type="entry name" value="F-BOX DOMAIN-CONTAINING PROTEIN"/>
    <property type="match status" value="1"/>
</dbReference>
<gene>
    <name evidence="1" type="ORF">VM1G_04672</name>
</gene>
<dbReference type="InterPro" id="IPR038883">
    <property type="entry name" value="AN11006-like"/>
</dbReference>
<evidence type="ECO:0000313" key="2">
    <source>
        <dbReference type="Proteomes" id="UP000078559"/>
    </source>
</evidence>
<dbReference type="PANTHER" id="PTHR42085">
    <property type="entry name" value="F-BOX DOMAIN-CONTAINING PROTEIN"/>
    <property type="match status" value="1"/>
</dbReference>
<organism evidence="1 2">
    <name type="scientific">Cytospora mali</name>
    <name type="common">Apple Valsa canker fungus</name>
    <name type="synonym">Valsa mali</name>
    <dbReference type="NCBI Taxonomy" id="578113"/>
    <lineage>
        <taxon>Eukaryota</taxon>
        <taxon>Fungi</taxon>
        <taxon>Dikarya</taxon>
        <taxon>Ascomycota</taxon>
        <taxon>Pezizomycotina</taxon>
        <taxon>Sordariomycetes</taxon>
        <taxon>Sordariomycetidae</taxon>
        <taxon>Diaporthales</taxon>
        <taxon>Cytosporaceae</taxon>
        <taxon>Cytospora</taxon>
    </lineage>
</organism>